<dbReference type="AlphaFoldDB" id="B2IFY5"/>
<evidence type="ECO:0000313" key="2">
    <source>
        <dbReference type="EMBL" id="ACB95724.1"/>
    </source>
</evidence>
<protein>
    <submittedName>
        <fullName evidence="2">Uncharacterized protein</fullName>
    </submittedName>
</protein>
<keyword evidence="3" id="KW-1185">Reference proteome</keyword>
<proteinExistence type="predicted"/>
<reference evidence="3" key="1">
    <citation type="submission" date="2008-03" db="EMBL/GenBank/DDBJ databases">
        <title>Complete sequence of chromosome of Beijerinckia indica subsp. indica ATCC 9039.</title>
        <authorList>
            <consortium name="US DOE Joint Genome Institute"/>
            <person name="Copeland A."/>
            <person name="Lucas S."/>
            <person name="Lapidus A."/>
            <person name="Glavina del Rio T."/>
            <person name="Dalin E."/>
            <person name="Tice H."/>
            <person name="Bruce D."/>
            <person name="Goodwin L."/>
            <person name="Pitluck S."/>
            <person name="LaButti K."/>
            <person name="Schmutz J."/>
            <person name="Larimer F."/>
            <person name="Land M."/>
            <person name="Hauser L."/>
            <person name="Kyrpides N."/>
            <person name="Mikhailova N."/>
            <person name="Dunfield P.F."/>
            <person name="Dedysh S.N."/>
            <person name="Liesack W."/>
            <person name="Saw J.H."/>
            <person name="Alam M."/>
            <person name="Chen Y."/>
            <person name="Murrell J.C."/>
            <person name="Richardson P."/>
        </authorList>
    </citation>
    <scope>NUCLEOTIDE SEQUENCE [LARGE SCALE GENOMIC DNA]</scope>
    <source>
        <strain evidence="3">ATCC 9039 / DSM 1715 / NCIMB 8712</strain>
    </source>
</reference>
<accession>B2IFY5</accession>
<dbReference type="STRING" id="395963.Bind_2104"/>
<sequence length="72" mass="7730">MNSRPVVENVPGDRKIAVASFAEYAIEGAYGMNSMPAGTPSVQDRLDFATSPNDSINEEDRQDSHGATAYPL</sequence>
<dbReference type="HOGENOM" id="CLU_2714209_0_0_5"/>
<reference evidence="2 3" key="2">
    <citation type="journal article" date="2010" name="J. Bacteriol.">
        <title>Complete genome sequence of Beijerinckia indica subsp. indica.</title>
        <authorList>
            <person name="Tamas I."/>
            <person name="Dedysh S.N."/>
            <person name="Liesack W."/>
            <person name="Stott M.B."/>
            <person name="Alam M."/>
            <person name="Murrell J.C."/>
            <person name="Dunfield P.F."/>
        </authorList>
    </citation>
    <scope>NUCLEOTIDE SEQUENCE [LARGE SCALE GENOMIC DNA]</scope>
    <source>
        <strain evidence="3">ATCC 9039 / DSM 1715 / NCIMB 8712</strain>
    </source>
</reference>
<evidence type="ECO:0000313" key="3">
    <source>
        <dbReference type="Proteomes" id="UP000001695"/>
    </source>
</evidence>
<evidence type="ECO:0000256" key="1">
    <source>
        <dbReference type="SAM" id="MobiDB-lite"/>
    </source>
</evidence>
<name>B2IFY5_BEII9</name>
<dbReference type="Proteomes" id="UP000001695">
    <property type="component" value="Chromosome"/>
</dbReference>
<gene>
    <name evidence="2" type="ordered locus">Bind_2104</name>
</gene>
<organism evidence="2 3">
    <name type="scientific">Beijerinckia indica subsp. indica (strain ATCC 9039 / DSM 1715 / NCIMB 8712)</name>
    <dbReference type="NCBI Taxonomy" id="395963"/>
    <lineage>
        <taxon>Bacteria</taxon>
        <taxon>Pseudomonadati</taxon>
        <taxon>Pseudomonadota</taxon>
        <taxon>Alphaproteobacteria</taxon>
        <taxon>Hyphomicrobiales</taxon>
        <taxon>Beijerinckiaceae</taxon>
        <taxon>Beijerinckia</taxon>
    </lineage>
</organism>
<dbReference type="KEGG" id="bid:Bind_2104"/>
<dbReference type="EMBL" id="CP001016">
    <property type="protein sequence ID" value="ACB95724.1"/>
    <property type="molecule type" value="Genomic_DNA"/>
</dbReference>
<feature type="region of interest" description="Disordered" evidence="1">
    <location>
        <begin position="33"/>
        <end position="72"/>
    </location>
</feature>